<reference evidence="3 5" key="1">
    <citation type="journal article" date="2012" name="Nat. Biotechnol.">
        <title>Reference genome sequence of the model plant Setaria.</title>
        <authorList>
            <person name="Bennetzen J.L."/>
            <person name="Schmutz J."/>
            <person name="Wang H."/>
            <person name="Percifield R."/>
            <person name="Hawkins J."/>
            <person name="Pontaroli A.C."/>
            <person name="Estep M."/>
            <person name="Feng L."/>
            <person name="Vaughn J.N."/>
            <person name="Grimwood J."/>
            <person name="Jenkins J."/>
            <person name="Barry K."/>
            <person name="Lindquist E."/>
            <person name="Hellsten U."/>
            <person name="Deshpande S."/>
            <person name="Wang X."/>
            <person name="Wu X."/>
            <person name="Mitros T."/>
            <person name="Triplett J."/>
            <person name="Yang X."/>
            <person name="Ye C.Y."/>
            <person name="Mauro-Herrera M."/>
            <person name="Wang L."/>
            <person name="Li P."/>
            <person name="Sharma M."/>
            <person name="Sharma R."/>
            <person name="Ronald P.C."/>
            <person name="Panaud O."/>
            <person name="Kellogg E.A."/>
            <person name="Brutnell T.P."/>
            <person name="Doust A.N."/>
            <person name="Tuskan G.A."/>
            <person name="Rokhsar D."/>
            <person name="Devos K.M."/>
        </authorList>
    </citation>
    <scope>NUCLEOTIDE SEQUENCE [LARGE SCALE GENOMIC DNA]</scope>
    <source>
        <strain evidence="5">cv. Yugu1</strain>
        <strain evidence="3">Yugu1</strain>
    </source>
</reference>
<keyword evidence="1" id="KW-0430">Lectin</keyword>
<reference evidence="4" key="3">
    <citation type="submission" date="2018-08" db="UniProtKB">
        <authorList>
            <consortium name="EnsemblPlants"/>
        </authorList>
    </citation>
    <scope>IDENTIFICATION</scope>
    <source>
        <strain evidence="4">Yugu1</strain>
    </source>
</reference>
<dbReference type="EnsemblPlants" id="KQK94992">
    <property type="protein sequence ID" value="KQK94992"/>
    <property type="gene ID" value="SETIT_027468mg"/>
</dbReference>
<dbReference type="PANTHER" id="PTHR46506">
    <property type="entry name" value="OS05G0143600 PROTEIN"/>
    <property type="match status" value="1"/>
</dbReference>
<dbReference type="HOGENOM" id="CLU_078923_6_1_1"/>
<dbReference type="InterPro" id="IPR001229">
    <property type="entry name" value="Jacalin-like_lectin_dom"/>
</dbReference>
<evidence type="ECO:0000256" key="1">
    <source>
        <dbReference type="ARBA" id="ARBA00022734"/>
    </source>
</evidence>
<dbReference type="EMBL" id="AGNK02005050">
    <property type="status" value="NOT_ANNOTATED_CDS"/>
    <property type="molecule type" value="Genomic_DNA"/>
</dbReference>
<proteinExistence type="predicted"/>
<reference evidence="3" key="2">
    <citation type="submission" date="2015-07" db="EMBL/GenBank/DDBJ databases">
        <authorList>
            <person name="Noorani M."/>
        </authorList>
    </citation>
    <scope>NUCLEOTIDE SEQUENCE</scope>
    <source>
        <strain evidence="3">Yugu1</strain>
    </source>
</reference>
<feature type="domain" description="Jacalin-type lectin" evidence="2">
    <location>
        <begin position="1"/>
        <end position="112"/>
    </location>
</feature>
<dbReference type="GO" id="GO:0030246">
    <property type="term" value="F:carbohydrate binding"/>
    <property type="evidence" value="ECO:0007669"/>
    <property type="project" value="UniProtKB-KW"/>
</dbReference>
<organism evidence="3">
    <name type="scientific">Setaria italica</name>
    <name type="common">Foxtail millet</name>
    <name type="synonym">Panicum italicum</name>
    <dbReference type="NCBI Taxonomy" id="4555"/>
    <lineage>
        <taxon>Eukaryota</taxon>
        <taxon>Viridiplantae</taxon>
        <taxon>Streptophyta</taxon>
        <taxon>Embryophyta</taxon>
        <taxon>Tracheophyta</taxon>
        <taxon>Spermatophyta</taxon>
        <taxon>Magnoliopsida</taxon>
        <taxon>Liliopsida</taxon>
        <taxon>Poales</taxon>
        <taxon>Poaceae</taxon>
        <taxon>PACMAD clade</taxon>
        <taxon>Panicoideae</taxon>
        <taxon>Panicodae</taxon>
        <taxon>Paniceae</taxon>
        <taxon>Cenchrinae</taxon>
        <taxon>Setaria</taxon>
    </lineage>
</organism>
<dbReference type="SMART" id="SM00915">
    <property type="entry name" value="Jacalin"/>
    <property type="match status" value="1"/>
</dbReference>
<evidence type="ECO:0000313" key="5">
    <source>
        <dbReference type="Proteomes" id="UP000004995"/>
    </source>
</evidence>
<dbReference type="InterPro" id="IPR033734">
    <property type="entry name" value="Jacalin-like_lectin_dom_plant"/>
</dbReference>
<evidence type="ECO:0000313" key="4">
    <source>
        <dbReference type="EnsemblPlants" id="KQK94992"/>
    </source>
</evidence>
<keyword evidence="5" id="KW-1185">Reference proteome</keyword>
<gene>
    <name evidence="3" type="ORF">SETIT_8G156300v2</name>
</gene>
<name>K3ZLK8_SETIT</name>
<dbReference type="CDD" id="cd09612">
    <property type="entry name" value="Jacalin"/>
    <property type="match status" value="1"/>
</dbReference>
<dbReference type="Gramene" id="KQK94992">
    <property type="protein sequence ID" value="KQK94992"/>
    <property type="gene ID" value="SETIT_027468mg"/>
</dbReference>
<dbReference type="PROSITE" id="PS51752">
    <property type="entry name" value="JACALIN_LECTIN"/>
    <property type="match status" value="1"/>
</dbReference>
<dbReference type="Pfam" id="PF01419">
    <property type="entry name" value="Jacalin"/>
    <property type="match status" value="1"/>
</dbReference>
<accession>K3ZLK8</accession>
<sequence>MNIREICTLPTGTKAQFSTSTAGPWGGSDGALTKTITLAPSETIKQVYGTTRTVEGDTVVTSLTLVSNLTTYGPFGKANGTAFCSQVQDHKTIAGFFARAGASVNALGVYYA</sequence>
<dbReference type="EMBL" id="CM003535">
    <property type="protein sequence ID" value="RCV38606.1"/>
    <property type="molecule type" value="Genomic_DNA"/>
</dbReference>
<dbReference type="Gene3D" id="2.100.10.30">
    <property type="entry name" value="Jacalin-like lectin domain"/>
    <property type="match status" value="1"/>
</dbReference>
<protein>
    <recommendedName>
        <fullName evidence="2">Jacalin-type lectin domain-containing protein</fullName>
    </recommendedName>
</protein>
<dbReference type="Proteomes" id="UP000004995">
    <property type="component" value="Unassembled WGS sequence"/>
</dbReference>
<dbReference type="OrthoDB" id="597900at2759"/>
<dbReference type="InterPro" id="IPR036404">
    <property type="entry name" value="Jacalin-like_lectin_dom_sf"/>
</dbReference>
<evidence type="ECO:0000259" key="2">
    <source>
        <dbReference type="PROSITE" id="PS51752"/>
    </source>
</evidence>
<evidence type="ECO:0000313" key="3">
    <source>
        <dbReference type="EMBL" id="RCV38606.1"/>
    </source>
</evidence>
<dbReference type="SUPFAM" id="SSF51101">
    <property type="entry name" value="Mannose-binding lectins"/>
    <property type="match status" value="1"/>
</dbReference>
<dbReference type="AlphaFoldDB" id="K3ZLK8"/>